<keyword evidence="2" id="KW-0813">Transport</keyword>
<gene>
    <name evidence="7" type="primary">ga03784</name>
    <name evidence="7" type="ORF">PR202_ga03784</name>
</gene>
<evidence type="ECO:0000256" key="3">
    <source>
        <dbReference type="ARBA" id="ARBA00023268"/>
    </source>
</evidence>
<dbReference type="Proteomes" id="UP001054889">
    <property type="component" value="Unassembled WGS sequence"/>
</dbReference>
<keyword evidence="8" id="KW-1185">Reference proteome</keyword>
<dbReference type="SUPFAM" id="SSF53613">
    <property type="entry name" value="Ribokinase-like"/>
    <property type="match status" value="1"/>
</dbReference>
<reference evidence="7" key="1">
    <citation type="journal article" date="2018" name="DNA Res.">
        <title>Multiple hybrid de novo genome assembly of finger millet, an orphan allotetraploid crop.</title>
        <authorList>
            <person name="Hatakeyama M."/>
            <person name="Aluri S."/>
            <person name="Balachadran M.T."/>
            <person name="Sivarajan S.R."/>
            <person name="Patrignani A."/>
            <person name="Gruter S."/>
            <person name="Poveda L."/>
            <person name="Shimizu-Inatsugi R."/>
            <person name="Baeten J."/>
            <person name="Francoijs K.J."/>
            <person name="Nataraja K.N."/>
            <person name="Reddy Y.A.N."/>
            <person name="Phadnis S."/>
            <person name="Ravikumar R.L."/>
            <person name="Schlapbach R."/>
            <person name="Sreeman S.M."/>
            <person name="Shimizu K.K."/>
        </authorList>
    </citation>
    <scope>NUCLEOTIDE SEQUENCE</scope>
</reference>
<dbReference type="InterPro" id="IPR036206">
    <property type="entry name" value="ThiamineP_synth_sf"/>
</dbReference>
<dbReference type="Pfam" id="PF02581">
    <property type="entry name" value="TMP-TENI"/>
    <property type="match status" value="1"/>
</dbReference>
<reference evidence="7" key="2">
    <citation type="submission" date="2021-12" db="EMBL/GenBank/DDBJ databases">
        <title>Resequencing data analysis of finger millet.</title>
        <authorList>
            <person name="Hatakeyama M."/>
            <person name="Aluri S."/>
            <person name="Balachadran M.T."/>
            <person name="Sivarajan S.R."/>
            <person name="Poveda L."/>
            <person name="Shimizu-Inatsugi R."/>
            <person name="Schlapbach R."/>
            <person name="Sreeman S.M."/>
            <person name="Shimizu K.K."/>
        </authorList>
    </citation>
    <scope>NUCLEOTIDE SEQUENCE</scope>
</reference>
<evidence type="ECO:0000313" key="7">
    <source>
        <dbReference type="EMBL" id="GJM87791.1"/>
    </source>
</evidence>
<evidence type="ECO:0000256" key="2">
    <source>
        <dbReference type="ARBA" id="ARBA00022927"/>
    </source>
</evidence>
<keyword evidence="5" id="KW-0472">Membrane</keyword>
<feature type="domain" description="T-SNARE coiled-coil homology" evidence="6">
    <location>
        <begin position="585"/>
        <end position="647"/>
    </location>
</feature>
<dbReference type="InterPro" id="IPR022998">
    <property type="entry name" value="ThiamineP_synth_TenI"/>
</dbReference>
<dbReference type="InterPro" id="IPR010989">
    <property type="entry name" value="SNARE"/>
</dbReference>
<feature type="transmembrane region" description="Helical" evidence="5">
    <location>
        <begin position="661"/>
        <end position="684"/>
    </location>
</feature>
<evidence type="ECO:0000256" key="5">
    <source>
        <dbReference type="SAM" id="Phobius"/>
    </source>
</evidence>
<dbReference type="SUPFAM" id="SSF51391">
    <property type="entry name" value="Thiamin phosphate synthase"/>
    <property type="match status" value="2"/>
</dbReference>
<dbReference type="PANTHER" id="PTHR20858">
    <property type="entry name" value="PHOSPHOMETHYLPYRIMIDINE KINASE"/>
    <property type="match status" value="1"/>
</dbReference>
<dbReference type="EMBL" id="BQKI01000002">
    <property type="protein sequence ID" value="GJM87791.1"/>
    <property type="molecule type" value="Genomic_DNA"/>
</dbReference>
<dbReference type="PANTHER" id="PTHR20858:SF17">
    <property type="entry name" value="HYDROXYMETHYLPYRIMIDINE_PHOSPHOMETHYLPYRIMIDINE KINASE THI20-RELATED"/>
    <property type="match status" value="1"/>
</dbReference>
<feature type="coiled-coil region" evidence="4">
    <location>
        <begin position="441"/>
        <end position="475"/>
    </location>
</feature>
<dbReference type="Gene3D" id="3.40.1190.20">
    <property type="match status" value="1"/>
</dbReference>
<dbReference type="CDD" id="cd01169">
    <property type="entry name" value="HMPP_kinase"/>
    <property type="match status" value="1"/>
</dbReference>
<keyword evidence="2" id="KW-0653">Protein transport</keyword>
<dbReference type="Pfam" id="PF08543">
    <property type="entry name" value="Phos_pyr_kin"/>
    <property type="match status" value="1"/>
</dbReference>
<dbReference type="FunFam" id="3.40.1190.20:FF:000040">
    <property type="entry name" value="Thiamine biosynthetic bifunctional enzyme TH1, chloroplastic"/>
    <property type="match status" value="1"/>
</dbReference>
<comment type="cofactor">
    <cofactor evidence="1">
        <name>Mg(2+)</name>
        <dbReference type="ChEBI" id="CHEBI:18420"/>
    </cofactor>
</comment>
<feature type="coiled-coil region" evidence="4">
    <location>
        <begin position="516"/>
        <end position="543"/>
    </location>
</feature>
<dbReference type="GO" id="GO:0016192">
    <property type="term" value="P:vesicle-mediated transport"/>
    <property type="evidence" value="ECO:0007669"/>
    <property type="project" value="InterPro"/>
</dbReference>
<comment type="caution">
    <text evidence="7">The sequence shown here is derived from an EMBL/GenBank/DDBJ whole genome shotgun (WGS) entry which is preliminary data.</text>
</comment>
<dbReference type="CDD" id="cd15840">
    <property type="entry name" value="SNARE_Qa"/>
    <property type="match status" value="1"/>
</dbReference>
<dbReference type="GO" id="GO:0008972">
    <property type="term" value="F:phosphomethylpyrimidine kinase activity"/>
    <property type="evidence" value="ECO:0007669"/>
    <property type="project" value="InterPro"/>
</dbReference>
<evidence type="ECO:0000259" key="6">
    <source>
        <dbReference type="PROSITE" id="PS50192"/>
    </source>
</evidence>
<dbReference type="InterPro" id="IPR029056">
    <property type="entry name" value="Ribokinase-like"/>
</dbReference>
<dbReference type="NCBIfam" id="TIGR00097">
    <property type="entry name" value="HMP-P_kinase"/>
    <property type="match status" value="1"/>
</dbReference>
<sequence length="714" mass="74540">MASASASPSVLAARIPSATVLFSPSNSPGIPPYPAPKACRLVAARAMPWPHVLTVAGSDSGAGAGIQADIKTCAALGAYCSSVITAVTAQNTVGGVHLVPEEFVEEQLKSILSDMSVDVVKTGMLPSAGVVRVLCESLRKFPVKALVVDPVMVSTSGDTLSGPSTLAKYRDELFSMADIVTPNVKEASKLLGCVSLQTVSDMRNAAESIYKFGPKHVLVKGGDMPGSSDAIDVFFDGKEFIELRGQRIQTRNTHGTGCTLASCIAAELAKGATMLHAVQAAKKFLESALYHSKDLVIGNGLQGPFDHLFRLKSPLYNMGSLHTFNPDDLFLYAVTDSGMNKKWGRSIKDAVKAAIEGGATIVQLREKDAETREFLEAAKLPVVAIGGINATNASSVMELAVPNLKGVAVVSALFDRECVAAETRNLRAGRRSQGGADDPELRAFLVEADAAKAELTALRDELSRLRAAHEAASKAVAVAGGGERAALVRLLGSARRLRARLASMGRRAPAPAAHAAAGLRAQVRGLTADVQALRRQVSAARRDDAARWYLAVAGDAPTDEQLDRLLLAADDSSSDSALQQATLLLSAAGEEQREVAEVERGLVELQELFVDMAALVDAQGEGIDDIERHVAAAAGDVGAAGAELAEARRMQGAARRRRLCLVAGGVAAALVLIAVAVVVALVLARRGGGGQQQQAGNILQVAGGLARSVKLAVE</sequence>
<dbReference type="AlphaFoldDB" id="A0AAV5BPA2"/>
<dbReference type="CDD" id="cd00564">
    <property type="entry name" value="TMP_TenI"/>
    <property type="match status" value="1"/>
</dbReference>
<dbReference type="InterPro" id="IPR013785">
    <property type="entry name" value="Aldolase_TIM"/>
</dbReference>
<keyword evidence="3" id="KW-0511">Multifunctional enzyme</keyword>
<dbReference type="Gene3D" id="3.20.20.70">
    <property type="entry name" value="Aldolase class I"/>
    <property type="match status" value="2"/>
</dbReference>
<organism evidence="7 8">
    <name type="scientific">Eleusine coracana subsp. coracana</name>
    <dbReference type="NCBI Taxonomy" id="191504"/>
    <lineage>
        <taxon>Eukaryota</taxon>
        <taxon>Viridiplantae</taxon>
        <taxon>Streptophyta</taxon>
        <taxon>Embryophyta</taxon>
        <taxon>Tracheophyta</taxon>
        <taxon>Spermatophyta</taxon>
        <taxon>Magnoliopsida</taxon>
        <taxon>Liliopsida</taxon>
        <taxon>Poales</taxon>
        <taxon>Poaceae</taxon>
        <taxon>PACMAD clade</taxon>
        <taxon>Chloridoideae</taxon>
        <taxon>Cynodonteae</taxon>
        <taxon>Eleusininae</taxon>
        <taxon>Eleusine</taxon>
    </lineage>
</organism>
<dbReference type="GO" id="GO:0015031">
    <property type="term" value="P:protein transport"/>
    <property type="evidence" value="ECO:0007669"/>
    <property type="project" value="UniProtKB-KW"/>
</dbReference>
<dbReference type="SUPFAM" id="SSF47661">
    <property type="entry name" value="t-snare proteins"/>
    <property type="match status" value="1"/>
</dbReference>
<dbReference type="InterPro" id="IPR000727">
    <property type="entry name" value="T_SNARE_dom"/>
</dbReference>
<dbReference type="GO" id="GO:0008902">
    <property type="term" value="F:hydroxymethylpyrimidine kinase activity"/>
    <property type="evidence" value="ECO:0007669"/>
    <property type="project" value="TreeGrafter"/>
</dbReference>
<name>A0AAV5BPA2_ELECO</name>
<dbReference type="InterPro" id="IPR004399">
    <property type="entry name" value="HMP/HMP-P_kinase_dom"/>
</dbReference>
<proteinExistence type="predicted"/>
<dbReference type="GO" id="GO:0016020">
    <property type="term" value="C:membrane"/>
    <property type="evidence" value="ECO:0007669"/>
    <property type="project" value="InterPro"/>
</dbReference>
<keyword evidence="4" id="KW-0175">Coiled coil</keyword>
<dbReference type="GO" id="GO:0009228">
    <property type="term" value="P:thiamine biosynthetic process"/>
    <property type="evidence" value="ECO:0007669"/>
    <property type="project" value="UniProtKB-KW"/>
</dbReference>
<evidence type="ECO:0000313" key="8">
    <source>
        <dbReference type="Proteomes" id="UP001054889"/>
    </source>
</evidence>
<dbReference type="Gene3D" id="1.20.5.110">
    <property type="match status" value="1"/>
</dbReference>
<protein>
    <recommendedName>
        <fullName evidence="6">t-SNARE coiled-coil homology domain-containing protein</fullName>
    </recommendedName>
</protein>
<accession>A0AAV5BPA2</accession>
<dbReference type="InterPro" id="IPR013749">
    <property type="entry name" value="PM/HMP-P_kinase-1"/>
</dbReference>
<keyword evidence="5" id="KW-0812">Transmembrane</keyword>
<evidence type="ECO:0000256" key="1">
    <source>
        <dbReference type="ARBA" id="ARBA00001946"/>
    </source>
</evidence>
<evidence type="ECO:0000256" key="4">
    <source>
        <dbReference type="SAM" id="Coils"/>
    </source>
</evidence>
<dbReference type="SMART" id="SM00397">
    <property type="entry name" value="t_SNARE"/>
    <property type="match status" value="1"/>
</dbReference>
<keyword evidence="5" id="KW-1133">Transmembrane helix</keyword>
<dbReference type="PROSITE" id="PS50192">
    <property type="entry name" value="T_SNARE"/>
    <property type="match status" value="1"/>
</dbReference>
<dbReference type="GO" id="GO:0009507">
    <property type="term" value="C:chloroplast"/>
    <property type="evidence" value="ECO:0007669"/>
    <property type="project" value="TreeGrafter"/>
</dbReference>